<evidence type="ECO:0000313" key="4">
    <source>
        <dbReference type="RefSeq" id="XP_033571365.1"/>
    </source>
</evidence>
<dbReference type="Gene3D" id="1.25.40.10">
    <property type="entry name" value="Tetratricopeptide repeat domain"/>
    <property type="match status" value="1"/>
</dbReference>
<dbReference type="PANTHER" id="PTHR46082">
    <property type="entry name" value="ATP/GTP-BINDING PROTEIN-RELATED"/>
    <property type="match status" value="1"/>
</dbReference>
<dbReference type="OrthoDB" id="674604at2759"/>
<evidence type="ECO:0000313" key="2">
    <source>
        <dbReference type="EMBL" id="KAF2804401.1"/>
    </source>
</evidence>
<feature type="repeat" description="TPR" evidence="1">
    <location>
        <begin position="621"/>
        <end position="654"/>
    </location>
</feature>
<organism evidence="2">
    <name type="scientific">Mytilinidion resinicola</name>
    <dbReference type="NCBI Taxonomy" id="574789"/>
    <lineage>
        <taxon>Eukaryota</taxon>
        <taxon>Fungi</taxon>
        <taxon>Dikarya</taxon>
        <taxon>Ascomycota</taxon>
        <taxon>Pezizomycotina</taxon>
        <taxon>Dothideomycetes</taxon>
        <taxon>Pleosporomycetidae</taxon>
        <taxon>Mytilinidiales</taxon>
        <taxon>Mytilinidiaceae</taxon>
        <taxon>Mytilinidion</taxon>
    </lineage>
</organism>
<dbReference type="InterPro" id="IPR019734">
    <property type="entry name" value="TPR_rpt"/>
</dbReference>
<reference evidence="4" key="3">
    <citation type="submission" date="2025-04" db="UniProtKB">
        <authorList>
            <consortium name="RefSeq"/>
        </authorList>
    </citation>
    <scope>IDENTIFICATION</scope>
    <source>
        <strain evidence="4">CBS 304.34</strain>
    </source>
</reference>
<dbReference type="Pfam" id="PF13424">
    <property type="entry name" value="TPR_12"/>
    <property type="match status" value="1"/>
</dbReference>
<dbReference type="PANTHER" id="PTHR46082:SF6">
    <property type="entry name" value="AAA+ ATPASE DOMAIN-CONTAINING PROTEIN-RELATED"/>
    <property type="match status" value="1"/>
</dbReference>
<accession>A0A6A6Y6F0</accession>
<proteinExistence type="predicted"/>
<reference evidence="4" key="2">
    <citation type="submission" date="2020-04" db="EMBL/GenBank/DDBJ databases">
        <authorList>
            <consortium name="NCBI Genome Project"/>
        </authorList>
    </citation>
    <scope>NUCLEOTIDE SEQUENCE</scope>
    <source>
        <strain evidence="4">CBS 304.34</strain>
    </source>
</reference>
<dbReference type="GO" id="GO:0043531">
    <property type="term" value="F:ADP binding"/>
    <property type="evidence" value="ECO:0007669"/>
    <property type="project" value="InterPro"/>
</dbReference>
<keyword evidence="1" id="KW-0802">TPR repeat</keyword>
<dbReference type="Gene3D" id="3.40.50.1820">
    <property type="entry name" value="alpha/beta hydrolase"/>
    <property type="match status" value="1"/>
</dbReference>
<dbReference type="RefSeq" id="XP_033571365.1">
    <property type="nucleotide sequence ID" value="XM_033724560.1"/>
</dbReference>
<dbReference type="Proteomes" id="UP000504636">
    <property type="component" value="Unplaced"/>
</dbReference>
<dbReference type="InterPro" id="IPR053137">
    <property type="entry name" value="NLR-like"/>
</dbReference>
<dbReference type="InterPro" id="IPR027417">
    <property type="entry name" value="P-loop_NTPase"/>
</dbReference>
<sequence length="723" mass="80567">MVCSEGLDVAGVLEKIGIDLTGFWHTTRRPIIFVAHSLGGIIVKSALIHSDAARKGALEEHRSIKASTYGIVFMGTPHQGGSGVQLGKLLVNVASVFVAADDRLMKHLERDSEWLQQQLGQYGQISGEFVTKFAYEEYMTPTVLGHSIMVVPRASAVVPGAADGEPIVIHANHIDMVKFPSKEDSGYKTVSGHLQIMAQSASDVIPLRWEEESRVNAARMNAEESFSLDFSLSDVSETDRFVARQDELAEMHKTLDDDMRRTVVLHGLGGIGKTQLAVAYAKLHRADYSAIFWLNIKDEDSLKQSFARVARRILREHPSASRLDAVTEDSKLDEVVDALAGNTDHAAIDIRRFLPEAYHGSIIITTRSAQVSVGHRIRLGKLKDVHDSLQILSNASRREGVLDDPDAEQLVKELDGLPLALATAGAYLDQVPTSFMDYLRLYKASWLKLQQTSPELSSYEDRALYSTWQLSFDHIKQQNELSAKLLQLWAYFDNQDIWFELLREGALNGPEWLSQLTEDELSFNQTARLLCDHGLAEVDKSLKEIGLESRGYSMHSCVHSWTVHVLNQEWDSRTASLALQCVGSHVRDNNASHVTQRRLIRHAAKCWSSVVNHVVGEDGIEWALYSFGYLYADQGKLIEAEEMYQRALQGYEKAWGPDHTSTLDTVNNLGSLYVDQGKLIEAEEMYQRALRGYEKALGHDQVKGAAARSRFLARLALAASAPS</sequence>
<dbReference type="PROSITE" id="PS50005">
    <property type="entry name" value="TPR"/>
    <property type="match status" value="2"/>
</dbReference>
<dbReference type="SUPFAM" id="SSF48452">
    <property type="entry name" value="TPR-like"/>
    <property type="match status" value="1"/>
</dbReference>
<dbReference type="EMBL" id="MU003713">
    <property type="protein sequence ID" value="KAF2804401.1"/>
    <property type="molecule type" value="Genomic_DNA"/>
</dbReference>
<dbReference type="SUPFAM" id="SSF52540">
    <property type="entry name" value="P-loop containing nucleoside triphosphate hydrolases"/>
    <property type="match status" value="1"/>
</dbReference>
<protein>
    <submittedName>
        <fullName evidence="2 4">Tetratricopeptide repeat domain-containing protein</fullName>
    </submittedName>
</protein>
<dbReference type="SUPFAM" id="SSF53474">
    <property type="entry name" value="alpha/beta-Hydrolases"/>
    <property type="match status" value="1"/>
</dbReference>
<dbReference type="SMART" id="SM00028">
    <property type="entry name" value="TPR"/>
    <property type="match status" value="2"/>
</dbReference>
<feature type="repeat" description="TPR" evidence="1">
    <location>
        <begin position="663"/>
        <end position="696"/>
    </location>
</feature>
<name>A0A6A6Y6F0_9PEZI</name>
<dbReference type="InterPro" id="IPR011990">
    <property type="entry name" value="TPR-like_helical_dom_sf"/>
</dbReference>
<dbReference type="InterPro" id="IPR029058">
    <property type="entry name" value="AB_hydrolase_fold"/>
</dbReference>
<gene>
    <name evidence="2 4" type="ORF">BDZ99DRAFT_511642</name>
</gene>
<dbReference type="Gene3D" id="3.40.50.300">
    <property type="entry name" value="P-loop containing nucleotide triphosphate hydrolases"/>
    <property type="match status" value="1"/>
</dbReference>
<keyword evidence="3" id="KW-1185">Reference proteome</keyword>
<evidence type="ECO:0000256" key="1">
    <source>
        <dbReference type="PROSITE-ProRule" id="PRU00339"/>
    </source>
</evidence>
<dbReference type="AlphaFoldDB" id="A0A6A6Y6F0"/>
<reference evidence="2 4" key="1">
    <citation type="journal article" date="2020" name="Stud. Mycol.">
        <title>101 Dothideomycetes genomes: a test case for predicting lifestyles and emergence of pathogens.</title>
        <authorList>
            <person name="Haridas S."/>
            <person name="Albert R."/>
            <person name="Binder M."/>
            <person name="Bloem J."/>
            <person name="Labutti K."/>
            <person name="Salamov A."/>
            <person name="Andreopoulos B."/>
            <person name="Baker S."/>
            <person name="Barry K."/>
            <person name="Bills G."/>
            <person name="Bluhm B."/>
            <person name="Cannon C."/>
            <person name="Castanera R."/>
            <person name="Culley D."/>
            <person name="Daum C."/>
            <person name="Ezra D."/>
            <person name="Gonzalez J."/>
            <person name="Henrissat B."/>
            <person name="Kuo A."/>
            <person name="Liang C."/>
            <person name="Lipzen A."/>
            <person name="Lutzoni F."/>
            <person name="Magnuson J."/>
            <person name="Mondo S."/>
            <person name="Nolan M."/>
            <person name="Ohm R."/>
            <person name="Pangilinan J."/>
            <person name="Park H.-J."/>
            <person name="Ramirez L."/>
            <person name="Alfaro M."/>
            <person name="Sun H."/>
            <person name="Tritt A."/>
            <person name="Yoshinaga Y."/>
            <person name="Zwiers L.-H."/>
            <person name="Turgeon B."/>
            <person name="Goodwin S."/>
            <person name="Spatafora J."/>
            <person name="Crous P."/>
            <person name="Grigoriev I."/>
        </authorList>
    </citation>
    <scope>NUCLEOTIDE SEQUENCE</scope>
    <source>
        <strain evidence="2 4">CBS 304.34</strain>
    </source>
</reference>
<dbReference type="GeneID" id="54465453"/>
<evidence type="ECO:0000313" key="3">
    <source>
        <dbReference type="Proteomes" id="UP000504636"/>
    </source>
</evidence>
<dbReference type="PRINTS" id="PR00364">
    <property type="entry name" value="DISEASERSIST"/>
</dbReference>